<sequence length="122" mass="13749">MDIFQSPLMSLPGITPEEFSYLQQATTGLTEQQLRNFLMIYGSRRKQPSEILLLSLIGFLGFAGIHRFVIGQIGMGILYFFTGGLCMIGTIVDIINHKSLTFEYNQKAVFESLQMVRMGGFQ</sequence>
<evidence type="ECO:0000256" key="3">
    <source>
        <dbReference type="ARBA" id="ARBA00022989"/>
    </source>
</evidence>
<evidence type="ECO:0000256" key="2">
    <source>
        <dbReference type="ARBA" id="ARBA00022692"/>
    </source>
</evidence>
<keyword evidence="3 5" id="KW-1133">Transmembrane helix</keyword>
<evidence type="ECO:0000313" key="8">
    <source>
        <dbReference type="Proteomes" id="UP000245391"/>
    </source>
</evidence>
<evidence type="ECO:0000256" key="4">
    <source>
        <dbReference type="ARBA" id="ARBA00023136"/>
    </source>
</evidence>
<proteinExistence type="predicted"/>
<dbReference type="InterPro" id="IPR007829">
    <property type="entry name" value="TM2"/>
</dbReference>
<keyword evidence="8" id="KW-1185">Reference proteome</keyword>
<dbReference type="GO" id="GO:0016020">
    <property type="term" value="C:membrane"/>
    <property type="evidence" value="ECO:0007669"/>
    <property type="project" value="UniProtKB-SubCell"/>
</dbReference>
<name>A0A317F496_9SPHI</name>
<dbReference type="Pfam" id="PF05154">
    <property type="entry name" value="TM2"/>
    <property type="match status" value="1"/>
</dbReference>
<accession>A0A317F496</accession>
<keyword evidence="2 5" id="KW-0812">Transmembrane</keyword>
<dbReference type="AlphaFoldDB" id="A0A317F496"/>
<gene>
    <name evidence="7" type="ORF">DF947_06350</name>
</gene>
<dbReference type="Proteomes" id="UP000245391">
    <property type="component" value="Unassembled WGS sequence"/>
</dbReference>
<evidence type="ECO:0000256" key="5">
    <source>
        <dbReference type="SAM" id="Phobius"/>
    </source>
</evidence>
<evidence type="ECO:0000259" key="6">
    <source>
        <dbReference type="Pfam" id="PF05154"/>
    </source>
</evidence>
<dbReference type="EMBL" id="QGNY01000002">
    <property type="protein sequence ID" value="PWS32689.1"/>
    <property type="molecule type" value="Genomic_DNA"/>
</dbReference>
<dbReference type="RefSeq" id="WP_109928861.1">
    <property type="nucleotide sequence ID" value="NZ_QGNY01000002.1"/>
</dbReference>
<evidence type="ECO:0000313" key="7">
    <source>
        <dbReference type="EMBL" id="PWS32689.1"/>
    </source>
</evidence>
<reference evidence="8" key="1">
    <citation type="submission" date="2018-05" db="EMBL/GenBank/DDBJ databases">
        <title>Pedobacter paludis sp. nov., isolated from wetland soil.</title>
        <authorList>
            <person name="Zhang Y."/>
        </authorList>
    </citation>
    <scope>NUCLEOTIDE SEQUENCE [LARGE SCALE GENOMIC DNA]</scope>
    <source>
        <strain evidence="8">R-8</strain>
    </source>
</reference>
<keyword evidence="4 5" id="KW-0472">Membrane</keyword>
<evidence type="ECO:0000256" key="1">
    <source>
        <dbReference type="ARBA" id="ARBA00004141"/>
    </source>
</evidence>
<feature type="transmembrane region" description="Helical" evidence="5">
    <location>
        <begin position="51"/>
        <end position="70"/>
    </location>
</feature>
<comment type="caution">
    <text evidence="7">The sequence shown here is derived from an EMBL/GenBank/DDBJ whole genome shotgun (WGS) entry which is preliminary data.</text>
</comment>
<protein>
    <recommendedName>
        <fullName evidence="6">TM2 domain-containing protein</fullName>
    </recommendedName>
</protein>
<comment type="subcellular location">
    <subcellularLocation>
        <location evidence="1">Membrane</location>
        <topology evidence="1">Multi-pass membrane protein</topology>
    </subcellularLocation>
</comment>
<feature type="transmembrane region" description="Helical" evidence="5">
    <location>
        <begin position="76"/>
        <end position="95"/>
    </location>
</feature>
<dbReference type="OrthoDB" id="9816361at2"/>
<feature type="domain" description="TM2" evidence="6">
    <location>
        <begin position="52"/>
        <end position="95"/>
    </location>
</feature>
<organism evidence="7 8">
    <name type="scientific">Pedobacter paludis</name>
    <dbReference type="NCBI Taxonomy" id="2203212"/>
    <lineage>
        <taxon>Bacteria</taxon>
        <taxon>Pseudomonadati</taxon>
        <taxon>Bacteroidota</taxon>
        <taxon>Sphingobacteriia</taxon>
        <taxon>Sphingobacteriales</taxon>
        <taxon>Sphingobacteriaceae</taxon>
        <taxon>Pedobacter</taxon>
    </lineage>
</organism>